<reference evidence="2" key="2">
    <citation type="submission" date="2025-08" db="UniProtKB">
        <authorList>
            <consortium name="Ensembl"/>
        </authorList>
    </citation>
    <scope>IDENTIFICATION</scope>
</reference>
<evidence type="ECO:0000256" key="1">
    <source>
        <dbReference type="SAM" id="MobiDB-lite"/>
    </source>
</evidence>
<reference evidence="3" key="1">
    <citation type="submission" date="2018-12" db="EMBL/GenBank/DDBJ databases">
        <authorList>
            <person name="Yazar S."/>
        </authorList>
    </citation>
    <scope>NUCLEOTIDE SEQUENCE [LARGE SCALE GENOMIC DNA]</scope>
</reference>
<feature type="compositionally biased region" description="Basic and acidic residues" evidence="1">
    <location>
        <begin position="10"/>
        <end position="19"/>
    </location>
</feature>
<evidence type="ECO:0000313" key="2">
    <source>
        <dbReference type="Ensembl" id="ENSVURP00010018848.1"/>
    </source>
</evidence>
<organism evidence="2 3">
    <name type="scientific">Vombatus ursinus</name>
    <name type="common">Common wombat</name>
    <dbReference type="NCBI Taxonomy" id="29139"/>
    <lineage>
        <taxon>Eukaryota</taxon>
        <taxon>Metazoa</taxon>
        <taxon>Chordata</taxon>
        <taxon>Craniata</taxon>
        <taxon>Vertebrata</taxon>
        <taxon>Euteleostomi</taxon>
        <taxon>Mammalia</taxon>
        <taxon>Metatheria</taxon>
        <taxon>Diprotodontia</taxon>
        <taxon>Vombatidae</taxon>
        <taxon>Vombatus</taxon>
    </lineage>
</organism>
<dbReference type="STRING" id="29139.ENSVURP00010018848"/>
<reference evidence="2" key="3">
    <citation type="submission" date="2025-09" db="UniProtKB">
        <authorList>
            <consortium name="Ensembl"/>
        </authorList>
    </citation>
    <scope>IDENTIFICATION</scope>
</reference>
<dbReference type="Ensembl" id="ENSVURT00010021432.1">
    <property type="protein sequence ID" value="ENSVURP00010018848.1"/>
    <property type="gene ID" value="ENSVURG00010014350.1"/>
</dbReference>
<evidence type="ECO:0000313" key="3">
    <source>
        <dbReference type="Proteomes" id="UP000314987"/>
    </source>
</evidence>
<dbReference type="GeneTree" id="ENSGT00940000170703"/>
<dbReference type="Proteomes" id="UP000314987">
    <property type="component" value="Unassembled WGS sequence"/>
</dbReference>
<accession>A0A4X2L4H5</accession>
<keyword evidence="3" id="KW-1185">Reference proteome</keyword>
<feature type="region of interest" description="Disordered" evidence="1">
    <location>
        <begin position="1"/>
        <end position="30"/>
    </location>
</feature>
<dbReference type="AlphaFoldDB" id="A0A4X2L4H5"/>
<proteinExistence type="predicted"/>
<sequence>LASDSGMLKKGKDQNKEPMKPLPHTGPVAVDQSGSITIAVHGKPGSNQNMGRKVGW</sequence>
<dbReference type="OMA" id="NSHQHGW"/>
<protein>
    <submittedName>
        <fullName evidence="2">Uncharacterized protein</fullName>
    </submittedName>
</protein>
<name>A0A4X2L4H5_VOMUR</name>